<keyword evidence="3" id="KW-1185">Reference proteome</keyword>
<accession>E4ZWW6</accession>
<feature type="chain" id="PRO_5003194947" evidence="1">
    <location>
        <begin position="19"/>
        <end position="72"/>
    </location>
</feature>
<reference evidence="3" key="1">
    <citation type="journal article" date="2011" name="Nat. Commun.">
        <title>Effector diversification within compartments of the Leptosphaeria maculans genome affected by Repeat-Induced Point mutations.</title>
        <authorList>
            <person name="Rouxel T."/>
            <person name="Grandaubert J."/>
            <person name="Hane J.K."/>
            <person name="Hoede C."/>
            <person name="van de Wouw A.P."/>
            <person name="Couloux A."/>
            <person name="Dominguez V."/>
            <person name="Anthouard V."/>
            <person name="Bally P."/>
            <person name="Bourras S."/>
            <person name="Cozijnsen A.J."/>
            <person name="Ciuffetti L.M."/>
            <person name="Degrave A."/>
            <person name="Dilmaghani A."/>
            <person name="Duret L."/>
            <person name="Fudal I."/>
            <person name="Goodwin S.B."/>
            <person name="Gout L."/>
            <person name="Glaser N."/>
            <person name="Linglin J."/>
            <person name="Kema G.H.J."/>
            <person name="Lapalu N."/>
            <person name="Lawrence C.B."/>
            <person name="May K."/>
            <person name="Meyer M."/>
            <person name="Ollivier B."/>
            <person name="Poulain J."/>
            <person name="Schoch C.L."/>
            <person name="Simon A."/>
            <person name="Spatafora J.W."/>
            <person name="Stachowiak A."/>
            <person name="Turgeon B.G."/>
            <person name="Tyler B.M."/>
            <person name="Vincent D."/>
            <person name="Weissenbach J."/>
            <person name="Amselem J."/>
            <person name="Quesneville H."/>
            <person name="Oliver R.P."/>
            <person name="Wincker P."/>
            <person name="Balesdent M.-H."/>
            <person name="Howlett B.J."/>
        </authorList>
    </citation>
    <scope>NUCLEOTIDE SEQUENCE [LARGE SCALE GENOMIC DNA]</scope>
    <source>
        <strain evidence="3">JN3 / isolate v23.1.3 / race Av1-4-5-6-7-8</strain>
    </source>
</reference>
<dbReference type="Proteomes" id="UP000002668">
    <property type="component" value="Genome"/>
</dbReference>
<name>E4ZWW6_LEPMJ</name>
<sequence length="72" mass="7672">MHGCDAFALLATIRLCHYTVPNASYYSTPPAALEPCIYDCAVQGNVTGLLCFQQTTDTSSPSTTVLSRPSAE</sequence>
<proteinExistence type="predicted"/>
<dbReference type="EMBL" id="FP929127">
    <property type="protein sequence ID" value="CBX96092.1"/>
    <property type="molecule type" value="Genomic_DNA"/>
</dbReference>
<dbReference type="HOGENOM" id="CLU_2722667_0_0_1"/>
<dbReference type="VEuPathDB" id="FungiDB:LEMA_P032440.1"/>
<gene>
    <name evidence="2" type="ORF">LEMA_P032440.1</name>
</gene>
<protein>
    <submittedName>
        <fullName evidence="2">Predicted protein</fullName>
    </submittedName>
</protein>
<dbReference type="InParanoid" id="E4ZWW6"/>
<evidence type="ECO:0000256" key="1">
    <source>
        <dbReference type="SAM" id="SignalP"/>
    </source>
</evidence>
<evidence type="ECO:0000313" key="2">
    <source>
        <dbReference type="EMBL" id="CBX96092.1"/>
    </source>
</evidence>
<organism evidence="3">
    <name type="scientific">Leptosphaeria maculans (strain JN3 / isolate v23.1.3 / race Av1-4-5-6-7-8)</name>
    <name type="common">Blackleg fungus</name>
    <name type="synonym">Phoma lingam</name>
    <dbReference type="NCBI Taxonomy" id="985895"/>
    <lineage>
        <taxon>Eukaryota</taxon>
        <taxon>Fungi</taxon>
        <taxon>Dikarya</taxon>
        <taxon>Ascomycota</taxon>
        <taxon>Pezizomycotina</taxon>
        <taxon>Dothideomycetes</taxon>
        <taxon>Pleosporomycetidae</taxon>
        <taxon>Pleosporales</taxon>
        <taxon>Pleosporineae</taxon>
        <taxon>Leptosphaeriaceae</taxon>
        <taxon>Plenodomus</taxon>
        <taxon>Plenodomus lingam/Leptosphaeria maculans species complex</taxon>
    </lineage>
</organism>
<keyword evidence="1" id="KW-0732">Signal</keyword>
<evidence type="ECO:0000313" key="3">
    <source>
        <dbReference type="Proteomes" id="UP000002668"/>
    </source>
</evidence>
<feature type="signal peptide" evidence="1">
    <location>
        <begin position="1"/>
        <end position="18"/>
    </location>
</feature>
<dbReference type="AlphaFoldDB" id="E4ZWW6"/>